<dbReference type="Proteomes" id="UP000197058">
    <property type="component" value="Chromosome"/>
</dbReference>
<dbReference type="PANTHER" id="PTHR34822">
    <property type="entry name" value="GRPB DOMAIN PROTEIN (AFU_ORTHOLOGUE AFUA_1G01530)"/>
    <property type="match status" value="1"/>
</dbReference>
<organism evidence="1 2">
    <name type="scientific">Mammaliicoccus sciuri</name>
    <name type="common">Staphylococcus sciuri</name>
    <dbReference type="NCBI Taxonomy" id="1296"/>
    <lineage>
        <taxon>Bacteria</taxon>
        <taxon>Bacillati</taxon>
        <taxon>Bacillota</taxon>
        <taxon>Bacilli</taxon>
        <taxon>Bacillales</taxon>
        <taxon>Staphylococcaceae</taxon>
        <taxon>Mammaliicoccus</taxon>
    </lineage>
</organism>
<proteinExistence type="predicted"/>
<protein>
    <submittedName>
        <fullName evidence="1">GrpB family protein</fullName>
    </submittedName>
</protein>
<dbReference type="EMBL" id="CP022046">
    <property type="protein sequence ID" value="ASE35444.1"/>
    <property type="molecule type" value="Genomic_DNA"/>
</dbReference>
<dbReference type="Gene3D" id="3.30.460.10">
    <property type="entry name" value="Beta Polymerase, domain 2"/>
    <property type="match status" value="1"/>
</dbReference>
<dbReference type="InterPro" id="IPR043519">
    <property type="entry name" value="NT_sf"/>
</dbReference>
<dbReference type="InterPro" id="IPR007344">
    <property type="entry name" value="GrpB/CoaE"/>
</dbReference>
<dbReference type="RefSeq" id="WP_088592649.1">
    <property type="nucleotide sequence ID" value="NZ_CP022046.2"/>
</dbReference>
<evidence type="ECO:0000313" key="2">
    <source>
        <dbReference type="Proteomes" id="UP000197058"/>
    </source>
</evidence>
<gene>
    <name evidence="1" type="ORF">CEP64_12905</name>
</gene>
<dbReference type="Pfam" id="PF04229">
    <property type="entry name" value="GrpB"/>
    <property type="match status" value="1"/>
</dbReference>
<dbReference type="PANTHER" id="PTHR34822:SF1">
    <property type="entry name" value="GRPB FAMILY PROTEIN"/>
    <property type="match status" value="1"/>
</dbReference>
<sequence>MQLGLKNDEIRLEKYTDKWHDEFIKVKNELLKHTQLEECRIEHTGSTSIQGMSAKPIIDIVIGVDNLKEVDEELFNSFRKAGFLRLRVEKPNEIVLAKFTDETYQVKTHFIHLVEYQQEIWNNLIFFRDYLNSNEEARKEYLDIKTSYLKNTSSGIKEYTDFKEDFVNKVYNRRLSNFL</sequence>
<dbReference type="KEGG" id="sscu:CEP64_12905"/>
<dbReference type="SUPFAM" id="SSF81301">
    <property type="entry name" value="Nucleotidyltransferase"/>
    <property type="match status" value="1"/>
</dbReference>
<dbReference type="AlphaFoldDB" id="A0AAI8DJ65"/>
<evidence type="ECO:0000313" key="1">
    <source>
        <dbReference type="EMBL" id="ASE35444.1"/>
    </source>
</evidence>
<accession>A0AAI8DJ65</accession>
<reference evidence="2" key="1">
    <citation type="submission" date="2017-06" db="EMBL/GenBank/DDBJ databases">
        <title>FDA dAtabase for Regulatory Grade micrObial Sequences (FDA-ARGOS): Supporting development and validation of Infectious Disease Dx tests.</title>
        <authorList>
            <person name="Goldberg B."/>
            <person name="Campos J."/>
            <person name="Tallon L."/>
            <person name="Sadzewicz L."/>
            <person name="Sengamalay N."/>
            <person name="Ott S."/>
            <person name="Godinez A."/>
            <person name="Nagaraj S."/>
            <person name="Vavikolanu K."/>
            <person name="Nadendla S."/>
            <person name="George J."/>
            <person name="Geyer C."/>
            <person name="Sichtig H."/>
        </authorList>
    </citation>
    <scope>NUCLEOTIDE SEQUENCE [LARGE SCALE GENOMIC DNA]</scope>
    <source>
        <strain evidence="2">FDAARGOS_285</strain>
    </source>
</reference>
<name>A0AAI8DJ65_MAMSC</name>